<dbReference type="Proteomes" id="UP001595967">
    <property type="component" value="Unassembled WGS sequence"/>
</dbReference>
<evidence type="ECO:0000313" key="1">
    <source>
        <dbReference type="EMBL" id="MFC4621410.1"/>
    </source>
</evidence>
<keyword evidence="2" id="KW-1185">Reference proteome</keyword>
<gene>
    <name evidence="1" type="ORF">ACFO3A_04195</name>
</gene>
<evidence type="ECO:0000313" key="2">
    <source>
        <dbReference type="Proteomes" id="UP001595967"/>
    </source>
</evidence>
<proteinExistence type="predicted"/>
<organism evidence="1 2">
    <name type="scientific">Comamonas nitrativorans</name>
    <dbReference type="NCBI Taxonomy" id="108437"/>
    <lineage>
        <taxon>Bacteria</taxon>
        <taxon>Pseudomonadati</taxon>
        <taxon>Pseudomonadota</taxon>
        <taxon>Betaproteobacteria</taxon>
        <taxon>Burkholderiales</taxon>
        <taxon>Comamonadaceae</taxon>
        <taxon>Comamonas</taxon>
    </lineage>
</organism>
<accession>A0ABV9GXN0</accession>
<protein>
    <submittedName>
        <fullName evidence="1">Uncharacterized protein</fullName>
    </submittedName>
</protein>
<reference evidence="2" key="1">
    <citation type="journal article" date="2019" name="Int. J. Syst. Evol. Microbiol.">
        <title>The Global Catalogue of Microorganisms (GCM) 10K type strain sequencing project: providing services to taxonomists for standard genome sequencing and annotation.</title>
        <authorList>
            <consortium name="The Broad Institute Genomics Platform"/>
            <consortium name="The Broad Institute Genome Sequencing Center for Infectious Disease"/>
            <person name="Wu L."/>
            <person name="Ma J."/>
        </authorList>
    </citation>
    <scope>NUCLEOTIDE SEQUENCE [LARGE SCALE GENOMIC DNA]</scope>
    <source>
        <strain evidence="2">JCM 11650</strain>
    </source>
</reference>
<sequence>MRFEAQAILTAIATSKGEYEGRAFDSTTFHLSVDLPEKSTGESMGNVTRPFKLGTSAEFDKWRVYKDKWPVVGVPVQCVFDVTASVDNTAKLTLVSIKPAPTQKAA</sequence>
<name>A0ABV9GXN0_9BURK</name>
<dbReference type="EMBL" id="JBHSEW010000002">
    <property type="protein sequence ID" value="MFC4621410.1"/>
    <property type="molecule type" value="Genomic_DNA"/>
</dbReference>
<comment type="caution">
    <text evidence="1">The sequence shown here is derived from an EMBL/GenBank/DDBJ whole genome shotgun (WGS) entry which is preliminary data.</text>
</comment>